<keyword evidence="2" id="KW-1185">Reference proteome</keyword>
<evidence type="ECO:0008006" key="3">
    <source>
        <dbReference type="Google" id="ProtNLM"/>
    </source>
</evidence>
<reference evidence="2" key="1">
    <citation type="journal article" date="2019" name="Int. J. Syst. Evol. Microbiol.">
        <title>The Global Catalogue of Microorganisms (GCM) 10K type strain sequencing project: providing services to taxonomists for standard genome sequencing and annotation.</title>
        <authorList>
            <consortium name="The Broad Institute Genomics Platform"/>
            <consortium name="The Broad Institute Genome Sequencing Center for Infectious Disease"/>
            <person name="Wu L."/>
            <person name="Ma J."/>
        </authorList>
    </citation>
    <scope>NUCLEOTIDE SEQUENCE [LARGE SCALE GENOMIC DNA]</scope>
    <source>
        <strain evidence="2">JCM 17923</strain>
    </source>
</reference>
<proteinExistence type="predicted"/>
<evidence type="ECO:0000313" key="2">
    <source>
        <dbReference type="Proteomes" id="UP001501153"/>
    </source>
</evidence>
<dbReference type="RefSeq" id="WP_345236801.1">
    <property type="nucleotide sequence ID" value="NZ_BAABGZ010000061.1"/>
</dbReference>
<name>A0ABP8IKV2_9BACT</name>
<accession>A0ABP8IKV2</accession>
<sequence length="227" mass="25262">MQPHLTSIREQGEAEFKASLQPATLRTQASVTYSPARHMLVAVAGSWRPDLDVAGDSSMFRASTAEVGVGGYWPLNERWTLQGIGGFGWGNTARNVSSGGLIFSQTNDYYARYGTMFGQGGLMYSSHRRFKLGFGYRLTRVSFEELRGSYYELPNEAHFRHEPFISMRIELGQQPVRRWQLEASAALSVDTEANTARDYGYYSDPNRNGAALLGVGVVYLLRPKAGK</sequence>
<organism evidence="1 2">
    <name type="scientific">Hymenobacter saemangeumensis</name>
    <dbReference type="NCBI Taxonomy" id="1084522"/>
    <lineage>
        <taxon>Bacteria</taxon>
        <taxon>Pseudomonadati</taxon>
        <taxon>Bacteroidota</taxon>
        <taxon>Cytophagia</taxon>
        <taxon>Cytophagales</taxon>
        <taxon>Hymenobacteraceae</taxon>
        <taxon>Hymenobacter</taxon>
    </lineage>
</organism>
<evidence type="ECO:0000313" key="1">
    <source>
        <dbReference type="EMBL" id="GAA4361693.1"/>
    </source>
</evidence>
<dbReference type="Proteomes" id="UP001501153">
    <property type="component" value="Unassembled WGS sequence"/>
</dbReference>
<dbReference type="EMBL" id="BAABGZ010000061">
    <property type="protein sequence ID" value="GAA4361693.1"/>
    <property type="molecule type" value="Genomic_DNA"/>
</dbReference>
<protein>
    <recommendedName>
        <fullName evidence="3">DUF3575 domain-containing protein</fullName>
    </recommendedName>
</protein>
<comment type="caution">
    <text evidence="1">The sequence shown here is derived from an EMBL/GenBank/DDBJ whole genome shotgun (WGS) entry which is preliminary data.</text>
</comment>
<gene>
    <name evidence="1" type="ORF">GCM10023185_28940</name>
</gene>